<sequence>MMTVLIKDSDGNVVIEKEINKEEVLLKVCVRDDDLSGGQKEYSLEQVFGSYH</sequence>
<dbReference type="Proteomes" id="UP001524502">
    <property type="component" value="Unassembled WGS sequence"/>
</dbReference>
<evidence type="ECO:0000313" key="1">
    <source>
        <dbReference type="EMBL" id="MCQ4637604.1"/>
    </source>
</evidence>
<accession>A0ABT1RQX9</accession>
<dbReference type="EMBL" id="JANFXK010000014">
    <property type="protein sequence ID" value="MCQ4637604.1"/>
    <property type="molecule type" value="Genomic_DNA"/>
</dbReference>
<keyword evidence="2" id="KW-1185">Reference proteome</keyword>
<protein>
    <submittedName>
        <fullName evidence="1">Uncharacterized protein</fullName>
    </submittedName>
</protein>
<comment type="caution">
    <text evidence="1">The sequence shown here is derived from an EMBL/GenBank/DDBJ whole genome shotgun (WGS) entry which is preliminary data.</text>
</comment>
<proteinExistence type="predicted"/>
<name>A0ABT1RQX9_9FIRM</name>
<gene>
    <name evidence="1" type="ORF">NE619_12790</name>
</gene>
<organism evidence="1 2">
    <name type="scientific">Anaerovorax odorimutans</name>
    <dbReference type="NCBI Taxonomy" id="109327"/>
    <lineage>
        <taxon>Bacteria</taxon>
        <taxon>Bacillati</taxon>
        <taxon>Bacillota</taxon>
        <taxon>Clostridia</taxon>
        <taxon>Peptostreptococcales</taxon>
        <taxon>Anaerovoracaceae</taxon>
        <taxon>Anaerovorax</taxon>
    </lineage>
</organism>
<reference evidence="1 2" key="1">
    <citation type="submission" date="2022-06" db="EMBL/GenBank/DDBJ databases">
        <title>Isolation of gut microbiota from human fecal samples.</title>
        <authorList>
            <person name="Pamer E.G."/>
            <person name="Barat B."/>
            <person name="Waligurski E."/>
            <person name="Medina S."/>
            <person name="Paddock L."/>
            <person name="Mostad J."/>
        </authorList>
    </citation>
    <scope>NUCLEOTIDE SEQUENCE [LARGE SCALE GENOMIC DNA]</scope>
    <source>
        <strain evidence="1 2">SL.3.17</strain>
    </source>
</reference>
<evidence type="ECO:0000313" key="2">
    <source>
        <dbReference type="Proteomes" id="UP001524502"/>
    </source>
</evidence>
<dbReference type="RefSeq" id="WP_256132791.1">
    <property type="nucleotide sequence ID" value="NZ_JANFXK010000014.1"/>
</dbReference>